<sequence>MDRVSCRMWTGTEQSNRPRLIVQIPDGLVVGSSIKEPWKEEAYSWPPRSYSCNFCRREFRSAQALGGHMNVHRRDRARLKQLYTRLGGEAMEEDEHDPNPSTVTSAGCHQPQSIKLVNEKQSMSLQDQAQSQAAGKVVPVNTVRSISSSTSQVIVVTSVRGTPRAGTTSRPLHSPQTPPSLRQAMSVRETQLKVEYQRKEVPVNTVRSISSSILQLVVVAGVR</sequence>
<organism evidence="11 12">
    <name type="scientific">Musa balbisiana</name>
    <name type="common">Banana</name>
    <dbReference type="NCBI Taxonomy" id="52838"/>
    <lineage>
        <taxon>Eukaryota</taxon>
        <taxon>Viridiplantae</taxon>
        <taxon>Streptophyta</taxon>
        <taxon>Embryophyta</taxon>
        <taxon>Tracheophyta</taxon>
        <taxon>Spermatophyta</taxon>
        <taxon>Magnoliopsida</taxon>
        <taxon>Liliopsida</taxon>
        <taxon>Zingiberales</taxon>
        <taxon>Musaceae</taxon>
        <taxon>Musa</taxon>
    </lineage>
</organism>
<evidence type="ECO:0000256" key="7">
    <source>
        <dbReference type="ARBA" id="ARBA00023242"/>
    </source>
</evidence>
<dbReference type="PANTHER" id="PTHR45801">
    <property type="entry name" value="OS07G0101800 PROTEIN"/>
    <property type="match status" value="1"/>
</dbReference>
<feature type="domain" description="C2H2-type" evidence="10">
    <location>
        <begin position="50"/>
        <end position="77"/>
    </location>
</feature>
<evidence type="ECO:0000256" key="3">
    <source>
        <dbReference type="ARBA" id="ARBA00022771"/>
    </source>
</evidence>
<keyword evidence="4" id="KW-0862">Zinc</keyword>
<protein>
    <recommendedName>
        <fullName evidence="10">C2H2-type domain-containing protein</fullName>
    </recommendedName>
</protein>
<dbReference type="EMBL" id="PYDT01000011">
    <property type="protein sequence ID" value="THU45610.1"/>
    <property type="molecule type" value="Genomic_DNA"/>
</dbReference>
<comment type="caution">
    <text evidence="11">The sequence shown here is derived from an EMBL/GenBank/DDBJ whole genome shotgun (WGS) entry which is preliminary data.</text>
</comment>
<evidence type="ECO:0000313" key="12">
    <source>
        <dbReference type="Proteomes" id="UP000317650"/>
    </source>
</evidence>
<feature type="compositionally biased region" description="Polar residues" evidence="9">
    <location>
        <begin position="165"/>
        <end position="175"/>
    </location>
</feature>
<dbReference type="Proteomes" id="UP000317650">
    <property type="component" value="Chromosome 2"/>
</dbReference>
<gene>
    <name evidence="11" type="ORF">C4D60_Mb02t19800</name>
</gene>
<keyword evidence="3 8" id="KW-0863">Zinc-finger</keyword>
<comment type="subcellular location">
    <subcellularLocation>
        <location evidence="1">Nucleus</location>
    </subcellularLocation>
</comment>
<feature type="region of interest" description="Disordered" evidence="9">
    <location>
        <begin position="161"/>
        <end position="180"/>
    </location>
</feature>
<dbReference type="PROSITE" id="PS00028">
    <property type="entry name" value="ZINC_FINGER_C2H2_1"/>
    <property type="match status" value="1"/>
</dbReference>
<feature type="region of interest" description="Disordered" evidence="9">
    <location>
        <begin position="89"/>
        <end position="108"/>
    </location>
</feature>
<dbReference type="Gene3D" id="3.30.160.60">
    <property type="entry name" value="Classic Zinc Finger"/>
    <property type="match status" value="1"/>
</dbReference>
<reference evidence="11 12" key="1">
    <citation type="journal article" date="2019" name="Nat. Plants">
        <title>Genome sequencing of Musa balbisiana reveals subgenome evolution and function divergence in polyploid bananas.</title>
        <authorList>
            <person name="Yao X."/>
        </authorList>
    </citation>
    <scope>NUCLEOTIDE SEQUENCE [LARGE SCALE GENOMIC DNA]</scope>
    <source>
        <strain evidence="12">cv. DH-PKW</strain>
        <tissue evidence="11">Leaves</tissue>
    </source>
</reference>
<dbReference type="InterPro" id="IPR052426">
    <property type="entry name" value="Plant_dev_regulator"/>
</dbReference>
<dbReference type="GO" id="GO:0008270">
    <property type="term" value="F:zinc ion binding"/>
    <property type="evidence" value="ECO:0007669"/>
    <property type="project" value="UniProtKB-KW"/>
</dbReference>
<dbReference type="AlphaFoldDB" id="A0A4S8IC16"/>
<keyword evidence="12" id="KW-1185">Reference proteome</keyword>
<dbReference type="InterPro" id="IPR036236">
    <property type="entry name" value="Znf_C2H2_sf"/>
</dbReference>
<dbReference type="GO" id="GO:0005634">
    <property type="term" value="C:nucleus"/>
    <property type="evidence" value="ECO:0007669"/>
    <property type="project" value="UniProtKB-SubCell"/>
</dbReference>
<evidence type="ECO:0000256" key="6">
    <source>
        <dbReference type="ARBA" id="ARBA00023163"/>
    </source>
</evidence>
<evidence type="ECO:0000256" key="8">
    <source>
        <dbReference type="PROSITE-ProRule" id="PRU00042"/>
    </source>
</evidence>
<name>A0A4S8IC16_MUSBA</name>
<evidence type="ECO:0000313" key="11">
    <source>
        <dbReference type="EMBL" id="THU45610.1"/>
    </source>
</evidence>
<evidence type="ECO:0000256" key="5">
    <source>
        <dbReference type="ARBA" id="ARBA00023015"/>
    </source>
</evidence>
<dbReference type="InterPro" id="IPR013087">
    <property type="entry name" value="Znf_C2H2_type"/>
</dbReference>
<feature type="compositionally biased region" description="Polar residues" evidence="9">
    <location>
        <begin position="99"/>
        <end position="108"/>
    </location>
</feature>
<keyword evidence="2" id="KW-0479">Metal-binding</keyword>
<evidence type="ECO:0000256" key="9">
    <source>
        <dbReference type="SAM" id="MobiDB-lite"/>
    </source>
</evidence>
<keyword evidence="6" id="KW-0804">Transcription</keyword>
<dbReference type="PROSITE" id="PS50157">
    <property type="entry name" value="ZINC_FINGER_C2H2_2"/>
    <property type="match status" value="1"/>
</dbReference>
<evidence type="ECO:0000256" key="1">
    <source>
        <dbReference type="ARBA" id="ARBA00004123"/>
    </source>
</evidence>
<accession>A0A4S8IC16</accession>
<evidence type="ECO:0000259" key="10">
    <source>
        <dbReference type="PROSITE" id="PS50157"/>
    </source>
</evidence>
<evidence type="ECO:0000256" key="2">
    <source>
        <dbReference type="ARBA" id="ARBA00022723"/>
    </source>
</evidence>
<dbReference type="SUPFAM" id="SSF57667">
    <property type="entry name" value="beta-beta-alpha zinc fingers"/>
    <property type="match status" value="1"/>
</dbReference>
<dbReference type="PANTHER" id="PTHR45801:SF5">
    <property type="entry name" value="OS05G0286100 PROTEIN"/>
    <property type="match status" value="1"/>
</dbReference>
<proteinExistence type="predicted"/>
<keyword evidence="5" id="KW-0805">Transcription regulation</keyword>
<keyword evidence="7" id="KW-0539">Nucleus</keyword>
<evidence type="ECO:0000256" key="4">
    <source>
        <dbReference type="ARBA" id="ARBA00022833"/>
    </source>
</evidence>